<feature type="domain" description="Glycoside hydrolase family 20 catalytic" evidence="7">
    <location>
        <begin position="133"/>
        <end position="478"/>
    </location>
</feature>
<name>A0A543BIN7_9MICO</name>
<reference evidence="9 10" key="1">
    <citation type="submission" date="2019-06" db="EMBL/GenBank/DDBJ databases">
        <title>Sequencing the genomes of 1000 actinobacteria strains.</title>
        <authorList>
            <person name="Klenk H.-P."/>
        </authorList>
    </citation>
    <scope>NUCLEOTIDE SEQUENCE [LARGE SCALE GENOMIC DNA]</scope>
    <source>
        <strain evidence="9 10">DSM 20169</strain>
    </source>
</reference>
<organism evidence="9 10">
    <name type="scientific">Microbacterium saperdae</name>
    <dbReference type="NCBI Taxonomy" id="69368"/>
    <lineage>
        <taxon>Bacteria</taxon>
        <taxon>Bacillati</taxon>
        <taxon>Actinomycetota</taxon>
        <taxon>Actinomycetes</taxon>
        <taxon>Micrococcales</taxon>
        <taxon>Microbacteriaceae</taxon>
        <taxon>Microbacterium</taxon>
    </lineage>
</organism>
<dbReference type="InterPro" id="IPR025705">
    <property type="entry name" value="Beta_hexosaminidase_sua/sub"/>
</dbReference>
<feature type="domain" description="Beta-hexosaminidase bacterial type N-terminal" evidence="8">
    <location>
        <begin position="3"/>
        <end position="128"/>
    </location>
</feature>
<dbReference type="InterPro" id="IPR017853">
    <property type="entry name" value="GH"/>
</dbReference>
<dbReference type="AlphaFoldDB" id="A0A543BIN7"/>
<dbReference type="Gene3D" id="3.30.379.10">
    <property type="entry name" value="Chitobiase/beta-hexosaminidase domain 2-like"/>
    <property type="match status" value="1"/>
</dbReference>
<evidence type="ECO:0000256" key="6">
    <source>
        <dbReference type="PIRSR" id="PIRSR625705-1"/>
    </source>
</evidence>
<dbReference type="Gene3D" id="3.20.20.80">
    <property type="entry name" value="Glycosidases"/>
    <property type="match status" value="1"/>
</dbReference>
<evidence type="ECO:0000256" key="2">
    <source>
        <dbReference type="ARBA" id="ARBA00006285"/>
    </source>
</evidence>
<dbReference type="EC" id="3.2.1.52" evidence="3"/>
<gene>
    <name evidence="9" type="ORF">FB560_0314</name>
</gene>
<dbReference type="EMBL" id="VFOX01000001">
    <property type="protein sequence ID" value="TQL84722.1"/>
    <property type="molecule type" value="Genomic_DNA"/>
</dbReference>
<dbReference type="Pfam" id="PF02838">
    <property type="entry name" value="Glyco_hydro_20b"/>
    <property type="match status" value="1"/>
</dbReference>
<proteinExistence type="inferred from homology"/>
<dbReference type="Pfam" id="PF00728">
    <property type="entry name" value="Glyco_hydro_20"/>
    <property type="match status" value="1"/>
</dbReference>
<keyword evidence="10" id="KW-1185">Reference proteome</keyword>
<feature type="active site" description="Proton donor" evidence="6">
    <location>
        <position position="310"/>
    </location>
</feature>
<dbReference type="CDD" id="cd06563">
    <property type="entry name" value="GH20_chitobiase-like"/>
    <property type="match status" value="1"/>
</dbReference>
<dbReference type="SUPFAM" id="SSF51445">
    <property type="entry name" value="(Trans)glycosidases"/>
    <property type="match status" value="1"/>
</dbReference>
<dbReference type="GO" id="GO:0016020">
    <property type="term" value="C:membrane"/>
    <property type="evidence" value="ECO:0007669"/>
    <property type="project" value="TreeGrafter"/>
</dbReference>
<dbReference type="GO" id="GO:0005975">
    <property type="term" value="P:carbohydrate metabolic process"/>
    <property type="evidence" value="ECO:0007669"/>
    <property type="project" value="InterPro"/>
</dbReference>
<dbReference type="RefSeq" id="WP_211349933.1">
    <property type="nucleotide sequence ID" value="NZ_VFOX01000001.1"/>
</dbReference>
<evidence type="ECO:0000256" key="5">
    <source>
        <dbReference type="ARBA" id="ARBA00023295"/>
    </source>
</evidence>
<evidence type="ECO:0000256" key="3">
    <source>
        <dbReference type="ARBA" id="ARBA00012663"/>
    </source>
</evidence>
<keyword evidence="5" id="KW-0326">Glycosidase</keyword>
<accession>A0A543BIN7</accession>
<evidence type="ECO:0000256" key="1">
    <source>
        <dbReference type="ARBA" id="ARBA00001231"/>
    </source>
</evidence>
<dbReference type="PANTHER" id="PTHR22600:SF57">
    <property type="entry name" value="BETA-N-ACETYLHEXOSAMINIDASE"/>
    <property type="match status" value="1"/>
</dbReference>
<dbReference type="InterPro" id="IPR029018">
    <property type="entry name" value="Hex-like_dom2"/>
</dbReference>
<dbReference type="GO" id="GO:0004563">
    <property type="term" value="F:beta-N-acetylhexosaminidase activity"/>
    <property type="evidence" value="ECO:0007669"/>
    <property type="project" value="UniProtKB-EC"/>
</dbReference>
<comment type="caution">
    <text evidence="9">The sequence shown here is derived from an EMBL/GenBank/DDBJ whole genome shotgun (WGS) entry which is preliminary data.</text>
</comment>
<protein>
    <recommendedName>
        <fullName evidence="3">beta-N-acetylhexosaminidase</fullName>
        <ecNumber evidence="3">3.2.1.52</ecNumber>
    </recommendedName>
</protein>
<evidence type="ECO:0000259" key="8">
    <source>
        <dbReference type="Pfam" id="PF02838"/>
    </source>
</evidence>
<dbReference type="Proteomes" id="UP000317209">
    <property type="component" value="Unassembled WGS sequence"/>
</dbReference>
<evidence type="ECO:0000259" key="7">
    <source>
        <dbReference type="Pfam" id="PF00728"/>
    </source>
</evidence>
<comment type="catalytic activity">
    <reaction evidence="1">
        <text>Hydrolysis of terminal non-reducing N-acetyl-D-hexosamine residues in N-acetyl-beta-D-hexosaminides.</text>
        <dbReference type="EC" id="3.2.1.52"/>
    </reaction>
</comment>
<dbReference type="InterPro" id="IPR015883">
    <property type="entry name" value="Glyco_hydro_20_cat"/>
</dbReference>
<keyword evidence="4" id="KW-0378">Hydrolase</keyword>
<evidence type="ECO:0000256" key="4">
    <source>
        <dbReference type="ARBA" id="ARBA00022801"/>
    </source>
</evidence>
<comment type="similarity">
    <text evidence="2">Belongs to the glycosyl hydrolase 20 family.</text>
</comment>
<dbReference type="PRINTS" id="PR00738">
    <property type="entry name" value="GLHYDRLASE20"/>
</dbReference>
<evidence type="ECO:0000313" key="9">
    <source>
        <dbReference type="EMBL" id="TQL84722.1"/>
    </source>
</evidence>
<dbReference type="SUPFAM" id="SSF55545">
    <property type="entry name" value="beta-N-acetylhexosaminidase-like domain"/>
    <property type="match status" value="1"/>
</dbReference>
<dbReference type="GO" id="GO:0030203">
    <property type="term" value="P:glycosaminoglycan metabolic process"/>
    <property type="evidence" value="ECO:0007669"/>
    <property type="project" value="TreeGrafter"/>
</dbReference>
<sequence length="513" mass="56980">MTIHIVPRPVSLVECEEPPFVLDSSTRISADAGLGDAAQLLGELLRPATGLPLTVGDIGGIRFLVDQSLADEEYRVAVDAQSILVHASGRRGALHAVQTIRQLLPAEAFSPELRSGIVWSVPAVRIADRPALSWRGAHLDTARHFMPPEFVHRFIDLIALHKFNRFHLHLTEDQGWRIEIPAYPRLTEVAAWRDGTVRGRHVPPWSDDLPHDGIRHGGFYTRADLEGFVAHAARLGIDVLPEIEMPGHAQAAIAAYPWLGNGTEVEVGRGWGVSPHVYSVSDRTLQFCRDVLEVVFEIFPFEFVHLGADECPKDEWRASAEAQQRMREEGLADEDELQSWFLSQITAFVHERGRRVIGWDEILEGGLPPAAAVMSWRGEEGGLIASALGHDVVMAPQENTYFDFYQGDEETEPLAHGPLLDLAAVRAYQPVPAGIPDAQRSRILGSQFQLWSEYLSTTAQVEYMAFPRACVFADVVWGTPDDGTFLTDTLPAHLERLEQLDVNFRRLDVGESA</sequence>
<evidence type="ECO:0000313" key="10">
    <source>
        <dbReference type="Proteomes" id="UP000317209"/>
    </source>
</evidence>
<dbReference type="InterPro" id="IPR015882">
    <property type="entry name" value="HEX_bac_N"/>
</dbReference>
<dbReference type="PANTHER" id="PTHR22600">
    <property type="entry name" value="BETA-HEXOSAMINIDASE"/>
    <property type="match status" value="1"/>
</dbReference>